<evidence type="ECO:0000256" key="1">
    <source>
        <dbReference type="ARBA" id="ARBA00006484"/>
    </source>
</evidence>
<dbReference type="InterPro" id="IPR020904">
    <property type="entry name" value="Sc_DH/Rdtase_CS"/>
</dbReference>
<accession>A0A2W5NDW9</accession>
<name>A0A2W5NDW9_RHOSU</name>
<keyword evidence="2" id="KW-0560">Oxidoreductase</keyword>
<dbReference type="GO" id="GO:0016491">
    <property type="term" value="F:oxidoreductase activity"/>
    <property type="evidence" value="ECO:0007669"/>
    <property type="project" value="UniProtKB-KW"/>
</dbReference>
<dbReference type="PRINTS" id="PR00081">
    <property type="entry name" value="GDHRDH"/>
</dbReference>
<dbReference type="SUPFAM" id="SSF51735">
    <property type="entry name" value="NAD(P)-binding Rossmann-fold domains"/>
    <property type="match status" value="1"/>
</dbReference>
<dbReference type="Proteomes" id="UP000249185">
    <property type="component" value="Unassembled WGS sequence"/>
</dbReference>
<protein>
    <submittedName>
        <fullName evidence="3">Oxidoreductase</fullName>
    </submittedName>
</protein>
<sequence>MTESPVALVTGASRGLGYAVARALGARGYQVVAVARTVGGLEEVADAIEADGGPSPTLVPLSLTDGQGLARLCLAIHERWGRLDLVVHCAAVAPPLAPAAHIADKDFDQAIELNLRATERLITMLHPLLRAAPAGQFIHVTDDRAGVANYGAYGAGKAAAEALVRSWAAESARIGPRVSIFQPRPMPTALRARFFPGENPATLTPCAEEAARLLALVTAPVPAGGA</sequence>
<evidence type="ECO:0000313" key="3">
    <source>
        <dbReference type="EMBL" id="PZQ51671.1"/>
    </source>
</evidence>
<comment type="caution">
    <text evidence="3">The sequence shown here is derived from an EMBL/GenBank/DDBJ whole genome shotgun (WGS) entry which is preliminary data.</text>
</comment>
<dbReference type="AlphaFoldDB" id="A0A2W5NDW9"/>
<evidence type="ECO:0000256" key="2">
    <source>
        <dbReference type="ARBA" id="ARBA00023002"/>
    </source>
</evidence>
<dbReference type="EMBL" id="QFPW01000002">
    <property type="protein sequence ID" value="PZQ51671.1"/>
    <property type="molecule type" value="Genomic_DNA"/>
</dbReference>
<dbReference type="Pfam" id="PF00106">
    <property type="entry name" value="adh_short"/>
    <property type="match status" value="1"/>
</dbReference>
<comment type="similarity">
    <text evidence="1">Belongs to the short-chain dehydrogenases/reductases (SDR) family.</text>
</comment>
<dbReference type="PROSITE" id="PS00061">
    <property type="entry name" value="ADH_SHORT"/>
    <property type="match status" value="1"/>
</dbReference>
<dbReference type="InterPro" id="IPR036291">
    <property type="entry name" value="NAD(P)-bd_dom_sf"/>
</dbReference>
<dbReference type="PANTHER" id="PTHR43639:SF1">
    <property type="entry name" value="SHORT-CHAIN DEHYDROGENASE_REDUCTASE FAMILY PROTEIN"/>
    <property type="match status" value="1"/>
</dbReference>
<reference evidence="3 4" key="1">
    <citation type="submission" date="2017-08" db="EMBL/GenBank/DDBJ databases">
        <title>Infants hospitalized years apart are colonized by the same room-sourced microbial strains.</title>
        <authorList>
            <person name="Brooks B."/>
            <person name="Olm M.R."/>
            <person name="Firek B.A."/>
            <person name="Baker R."/>
            <person name="Thomas B.C."/>
            <person name="Morowitz M.J."/>
            <person name="Banfield J.F."/>
        </authorList>
    </citation>
    <scope>NUCLEOTIDE SEQUENCE [LARGE SCALE GENOMIC DNA]</scope>
    <source>
        <strain evidence="3">S2_005_002_R2_34</strain>
    </source>
</reference>
<dbReference type="PANTHER" id="PTHR43639">
    <property type="entry name" value="OXIDOREDUCTASE, SHORT-CHAIN DEHYDROGENASE/REDUCTASE FAMILY (AFU_ORTHOLOGUE AFUA_5G02870)"/>
    <property type="match status" value="1"/>
</dbReference>
<proteinExistence type="inferred from homology"/>
<organism evidence="3 4">
    <name type="scientific">Rhodovulum sulfidophilum</name>
    <name type="common">Rhodobacter sulfidophilus</name>
    <dbReference type="NCBI Taxonomy" id="35806"/>
    <lineage>
        <taxon>Bacteria</taxon>
        <taxon>Pseudomonadati</taxon>
        <taxon>Pseudomonadota</taxon>
        <taxon>Alphaproteobacteria</taxon>
        <taxon>Rhodobacterales</taxon>
        <taxon>Paracoccaceae</taxon>
        <taxon>Rhodovulum</taxon>
    </lineage>
</organism>
<gene>
    <name evidence="3" type="ORF">DI556_05825</name>
</gene>
<dbReference type="Gene3D" id="3.40.50.720">
    <property type="entry name" value="NAD(P)-binding Rossmann-like Domain"/>
    <property type="match status" value="1"/>
</dbReference>
<dbReference type="InterPro" id="IPR002347">
    <property type="entry name" value="SDR_fam"/>
</dbReference>
<evidence type="ECO:0000313" key="4">
    <source>
        <dbReference type="Proteomes" id="UP000249185"/>
    </source>
</evidence>